<evidence type="ECO:0000313" key="1">
    <source>
        <dbReference type="EMBL" id="CAG8820792.1"/>
    </source>
</evidence>
<sequence length="220" mass="25301">PNTLYPLKNYMPLITNSIPPKNRIAICSLYKSNPNRNYPPYLFSIPEEIQSVPLGKCKYLSLIFLQCSLERTPGANPFSEYRTLVGTMNYSQNLHSLSLYSGLLGAYLNPSSFIQSTLPLWFDNSLINAINWFKENNPYIHQYSQLLPLNLNTTLQFSIAIYSIIDENTPKFQDVNSSIQVQFLTTDPSNIQSKAIILLYMIDSLNDDPYWTDRIEKYFA</sequence>
<organism evidence="1 2">
    <name type="scientific">Gigaspora margarita</name>
    <dbReference type="NCBI Taxonomy" id="4874"/>
    <lineage>
        <taxon>Eukaryota</taxon>
        <taxon>Fungi</taxon>
        <taxon>Fungi incertae sedis</taxon>
        <taxon>Mucoromycota</taxon>
        <taxon>Glomeromycotina</taxon>
        <taxon>Glomeromycetes</taxon>
        <taxon>Diversisporales</taxon>
        <taxon>Gigasporaceae</taxon>
        <taxon>Gigaspora</taxon>
    </lineage>
</organism>
<evidence type="ECO:0000313" key="2">
    <source>
        <dbReference type="Proteomes" id="UP000789901"/>
    </source>
</evidence>
<accession>A0ABN7W7R2</accession>
<comment type="caution">
    <text evidence="1">The sequence shown here is derived from an EMBL/GenBank/DDBJ whole genome shotgun (WGS) entry which is preliminary data.</text>
</comment>
<reference evidence="1 2" key="1">
    <citation type="submission" date="2021-06" db="EMBL/GenBank/DDBJ databases">
        <authorList>
            <person name="Kallberg Y."/>
            <person name="Tangrot J."/>
            <person name="Rosling A."/>
        </authorList>
    </citation>
    <scope>NUCLEOTIDE SEQUENCE [LARGE SCALE GENOMIC DNA]</scope>
    <source>
        <strain evidence="1 2">120-4 pot B 10/14</strain>
    </source>
</reference>
<proteinExistence type="predicted"/>
<dbReference type="Proteomes" id="UP000789901">
    <property type="component" value="Unassembled WGS sequence"/>
</dbReference>
<keyword evidence="2" id="KW-1185">Reference proteome</keyword>
<feature type="non-terminal residue" evidence="1">
    <location>
        <position position="1"/>
    </location>
</feature>
<gene>
    <name evidence="1" type="ORF">GMARGA_LOCUS27667</name>
</gene>
<protein>
    <submittedName>
        <fullName evidence="1">38233_t:CDS:1</fullName>
    </submittedName>
</protein>
<name>A0ABN7W7R2_GIGMA</name>
<dbReference type="EMBL" id="CAJVQB010034160">
    <property type="protein sequence ID" value="CAG8820792.1"/>
    <property type="molecule type" value="Genomic_DNA"/>
</dbReference>